<dbReference type="Proteomes" id="UP000523955">
    <property type="component" value="Unassembled WGS sequence"/>
</dbReference>
<dbReference type="SUPFAM" id="SSF54427">
    <property type="entry name" value="NTF2-like"/>
    <property type="match status" value="1"/>
</dbReference>
<dbReference type="EMBL" id="JACKXE010000001">
    <property type="protein sequence ID" value="MBB6627257.1"/>
    <property type="molecule type" value="Genomic_DNA"/>
</dbReference>
<reference evidence="2 3" key="1">
    <citation type="submission" date="2020-08" db="EMBL/GenBank/DDBJ databases">
        <authorList>
            <person name="Seo M.-J."/>
        </authorList>
    </citation>
    <scope>NUCLEOTIDE SEQUENCE [LARGE SCALE GENOMIC DNA]</scope>
    <source>
        <strain evidence="2 3">KIGAM211</strain>
    </source>
</reference>
<feature type="domain" description="SnoaL-like" evidence="1">
    <location>
        <begin position="10"/>
        <end position="116"/>
    </location>
</feature>
<accession>A0A7X0RFH7</accession>
<evidence type="ECO:0000313" key="2">
    <source>
        <dbReference type="EMBL" id="MBB6627257.1"/>
    </source>
</evidence>
<protein>
    <submittedName>
        <fullName evidence="2">Nuclear transport factor 2 family protein</fullName>
    </submittedName>
</protein>
<organism evidence="2 3">
    <name type="scientific">Nocardioides luti</name>
    <dbReference type="NCBI Taxonomy" id="2761101"/>
    <lineage>
        <taxon>Bacteria</taxon>
        <taxon>Bacillati</taxon>
        <taxon>Actinomycetota</taxon>
        <taxon>Actinomycetes</taxon>
        <taxon>Propionibacteriales</taxon>
        <taxon>Nocardioidaceae</taxon>
        <taxon>Nocardioides</taxon>
    </lineage>
</organism>
<keyword evidence="3" id="KW-1185">Reference proteome</keyword>
<dbReference type="Gene3D" id="3.10.450.50">
    <property type="match status" value="1"/>
</dbReference>
<proteinExistence type="predicted"/>
<dbReference type="RefSeq" id="WP_185252437.1">
    <property type="nucleotide sequence ID" value="NZ_JACKXE010000001.1"/>
</dbReference>
<dbReference type="InterPro" id="IPR032710">
    <property type="entry name" value="NTF2-like_dom_sf"/>
</dbReference>
<name>A0A7X0RFH7_9ACTN</name>
<evidence type="ECO:0000313" key="3">
    <source>
        <dbReference type="Proteomes" id="UP000523955"/>
    </source>
</evidence>
<evidence type="ECO:0000259" key="1">
    <source>
        <dbReference type="Pfam" id="PF13474"/>
    </source>
</evidence>
<dbReference type="InterPro" id="IPR037401">
    <property type="entry name" value="SnoaL-like"/>
</dbReference>
<comment type="caution">
    <text evidence="2">The sequence shown here is derived from an EMBL/GenBank/DDBJ whole genome shotgun (WGS) entry which is preliminary data.</text>
</comment>
<gene>
    <name evidence="2" type="ORF">H5V45_07975</name>
</gene>
<dbReference type="Pfam" id="PF13474">
    <property type="entry name" value="SnoaL_3"/>
    <property type="match status" value="1"/>
</dbReference>
<dbReference type="AlphaFoldDB" id="A0A7X0RFH7"/>
<sequence>MGDLEIAVEAVARLQRCLRERDVEGAVACFVEDGATYGADLGEHAHGHEELRDFMGLLFKLPVTVGWEFETIYARRSGDILWFVAPAQAVVTSSDGTVESLEFRLSGVLRDTPDGWLFELFNGTEPVVTDVVSW</sequence>